<dbReference type="GO" id="GO:0006020">
    <property type="term" value="P:inositol metabolic process"/>
    <property type="evidence" value="ECO:0007669"/>
    <property type="project" value="TreeGrafter"/>
</dbReference>
<dbReference type="KEGG" id="thal:A1OE_959"/>
<dbReference type="AlphaFoldDB" id="K7YHS4"/>
<dbReference type="CDD" id="cd01639">
    <property type="entry name" value="IMPase"/>
    <property type="match status" value="1"/>
</dbReference>
<organism evidence="11 12">
    <name type="scientific">Candidatus Endolissoclinum faulkneri L2</name>
    <dbReference type="NCBI Taxonomy" id="1193729"/>
    <lineage>
        <taxon>Bacteria</taxon>
        <taxon>Pseudomonadati</taxon>
        <taxon>Pseudomonadota</taxon>
        <taxon>Alphaproteobacteria</taxon>
        <taxon>Rhodospirillales</taxon>
        <taxon>Rhodospirillaceae</taxon>
        <taxon>Candidatus Endolissoclinum</taxon>
    </lineage>
</organism>
<dbReference type="HOGENOM" id="CLU_044118_0_0_5"/>
<gene>
    <name evidence="11" type="primary">suhB</name>
    <name evidence="11" type="ORF">A1OE_959</name>
</gene>
<dbReference type="STRING" id="1193729.A1OE_959"/>
<dbReference type="Pfam" id="PF00459">
    <property type="entry name" value="Inositol_P"/>
    <property type="match status" value="1"/>
</dbReference>
<evidence type="ECO:0000256" key="5">
    <source>
        <dbReference type="ARBA" id="ARBA00019784"/>
    </source>
</evidence>
<dbReference type="GO" id="GO:0007165">
    <property type="term" value="P:signal transduction"/>
    <property type="evidence" value="ECO:0007669"/>
    <property type="project" value="TreeGrafter"/>
</dbReference>
<evidence type="ECO:0000256" key="8">
    <source>
        <dbReference type="ARBA" id="ARBA00022842"/>
    </source>
</evidence>
<sequence>MAVHSALYNVIFKACQKAARNLRRDFGEVENLQVSKKGPLDFVLTAERQTERLLYEELKHARPKYGFLMKVQGTLHSSDPNRQRWIIDSLDGAKNFLHGIPHFAISVALEEKGEIIAGAIYQPLNDEFYWAEKGSGSFLNNRRLRVSSRSKIQQALLATGISIAEITNSRNLFNVSESKLLEKSFGVLCFGSSALNLAWVASGRLDGYWEQKLNINNTAAGILLVKEAGGYISDFKGKIALLKSAGDLIASNSVLHTPLVSLLNHINIS</sequence>
<dbReference type="PANTHER" id="PTHR20854:SF4">
    <property type="entry name" value="INOSITOL-1-MONOPHOSPHATASE-RELATED"/>
    <property type="match status" value="1"/>
</dbReference>
<dbReference type="PATRIC" id="fig|1193729.4.peg.528"/>
<evidence type="ECO:0000256" key="6">
    <source>
        <dbReference type="ARBA" id="ARBA00022723"/>
    </source>
</evidence>
<feature type="binding site" evidence="9">
    <location>
        <position position="90"/>
    </location>
    <ligand>
        <name>Mg(2+)</name>
        <dbReference type="ChEBI" id="CHEBI:18420"/>
        <label>2</label>
    </ligand>
</feature>
<dbReference type="InterPro" id="IPR000760">
    <property type="entry name" value="Inositol_monophosphatase-like"/>
</dbReference>
<dbReference type="PANTHER" id="PTHR20854">
    <property type="entry name" value="INOSITOL MONOPHOSPHATASE"/>
    <property type="match status" value="1"/>
</dbReference>
<dbReference type="RefSeq" id="WP_015088638.1">
    <property type="nucleotide sequence ID" value="NC_019566.1"/>
</dbReference>
<evidence type="ECO:0000256" key="9">
    <source>
        <dbReference type="PIRSR" id="PIRSR600760-2"/>
    </source>
</evidence>
<dbReference type="GO" id="GO:0046872">
    <property type="term" value="F:metal ion binding"/>
    <property type="evidence" value="ECO:0007669"/>
    <property type="project" value="UniProtKB-KW"/>
</dbReference>
<keyword evidence="7 10" id="KW-0378">Hydrolase</keyword>
<name>K7YHS4_9PROT</name>
<reference evidence="11 12" key="1">
    <citation type="journal article" date="2012" name="Proc. Natl. Acad. Sci. U.S.A.">
        <title>Genome streamlining and chemical defense in a coral reef symbiosis.</title>
        <authorList>
            <person name="Kwan J.C."/>
            <person name="Donia M.S."/>
            <person name="Han A.W."/>
            <person name="Hirose E."/>
            <person name="Haygood M.G."/>
            <person name="Schmidt E.W."/>
        </authorList>
    </citation>
    <scope>NUCLEOTIDE SEQUENCE [LARGE SCALE GENOMIC DNA]</scope>
    <source>
        <strain evidence="11 12">L2</strain>
    </source>
</reference>
<dbReference type="PRINTS" id="PR01959">
    <property type="entry name" value="SBIMPHPHTASE"/>
</dbReference>
<dbReference type="PRINTS" id="PR00377">
    <property type="entry name" value="IMPHPHTASES"/>
</dbReference>
<dbReference type="EMBL" id="CP003539">
    <property type="protein sequence ID" value="AFX99140.1"/>
    <property type="molecule type" value="Genomic_DNA"/>
</dbReference>
<dbReference type="InterPro" id="IPR022337">
    <property type="entry name" value="Inositol_monophosphatase_SuhB"/>
</dbReference>
<dbReference type="Gene3D" id="3.30.540.10">
    <property type="entry name" value="Fructose-1,6-Bisphosphatase, subunit A, domain 1"/>
    <property type="match status" value="1"/>
</dbReference>
<dbReference type="Proteomes" id="UP000010077">
    <property type="component" value="Chromosome"/>
</dbReference>
<keyword evidence="6 9" id="KW-0479">Metal-binding</keyword>
<dbReference type="FunFam" id="3.30.540.10:FF:000003">
    <property type="entry name" value="Inositol-1-monophosphatase"/>
    <property type="match status" value="1"/>
</dbReference>
<feature type="binding site" evidence="9">
    <location>
        <position position="91"/>
    </location>
    <ligand>
        <name>Mg(2+)</name>
        <dbReference type="ChEBI" id="CHEBI:18420"/>
        <label>1</label>
        <note>catalytic</note>
    </ligand>
</feature>
<evidence type="ECO:0000256" key="10">
    <source>
        <dbReference type="RuleBase" id="RU364068"/>
    </source>
</evidence>
<accession>K7YHS4</accession>
<dbReference type="GO" id="GO:0008934">
    <property type="term" value="F:inositol monophosphate 1-phosphatase activity"/>
    <property type="evidence" value="ECO:0007669"/>
    <property type="project" value="InterPro"/>
</dbReference>
<protein>
    <recommendedName>
        <fullName evidence="5 10">Inositol-1-monophosphatase</fullName>
        <ecNumber evidence="4 10">3.1.3.25</ecNumber>
    </recommendedName>
</protein>
<evidence type="ECO:0000256" key="4">
    <source>
        <dbReference type="ARBA" id="ARBA00013106"/>
    </source>
</evidence>
<comment type="cofactor">
    <cofactor evidence="2 9 10">
        <name>Mg(2+)</name>
        <dbReference type="ChEBI" id="CHEBI:18420"/>
    </cofactor>
</comment>
<dbReference type="SUPFAM" id="SSF56655">
    <property type="entry name" value="Carbohydrate phosphatase"/>
    <property type="match status" value="1"/>
</dbReference>
<evidence type="ECO:0000256" key="1">
    <source>
        <dbReference type="ARBA" id="ARBA00001033"/>
    </source>
</evidence>
<dbReference type="Gene3D" id="3.40.190.80">
    <property type="match status" value="1"/>
</dbReference>
<dbReference type="EC" id="3.1.3.25" evidence="4 10"/>
<evidence type="ECO:0000256" key="2">
    <source>
        <dbReference type="ARBA" id="ARBA00001946"/>
    </source>
</evidence>
<keyword evidence="12" id="KW-1185">Reference proteome</keyword>
<comment type="catalytic activity">
    <reaction evidence="1 10">
        <text>a myo-inositol phosphate + H2O = myo-inositol + phosphate</text>
        <dbReference type="Rhea" id="RHEA:24056"/>
        <dbReference type="ChEBI" id="CHEBI:15377"/>
        <dbReference type="ChEBI" id="CHEBI:17268"/>
        <dbReference type="ChEBI" id="CHEBI:43474"/>
        <dbReference type="ChEBI" id="CHEBI:84139"/>
        <dbReference type="EC" id="3.1.3.25"/>
    </reaction>
</comment>
<feature type="binding site" evidence="9">
    <location>
        <position position="88"/>
    </location>
    <ligand>
        <name>Mg(2+)</name>
        <dbReference type="ChEBI" id="CHEBI:18420"/>
        <label>1</label>
        <note>catalytic</note>
    </ligand>
</feature>
<proteinExistence type="inferred from homology"/>
<dbReference type="OrthoDB" id="9785695at2"/>
<evidence type="ECO:0000313" key="12">
    <source>
        <dbReference type="Proteomes" id="UP000010077"/>
    </source>
</evidence>
<evidence type="ECO:0000256" key="7">
    <source>
        <dbReference type="ARBA" id="ARBA00022801"/>
    </source>
</evidence>
<evidence type="ECO:0000313" key="11">
    <source>
        <dbReference type="EMBL" id="AFX99140.1"/>
    </source>
</evidence>
<dbReference type="InterPro" id="IPR033942">
    <property type="entry name" value="IMPase"/>
</dbReference>
<dbReference type="eggNOG" id="COG0483">
    <property type="taxonomic scope" value="Bacteria"/>
</dbReference>
<evidence type="ECO:0000256" key="3">
    <source>
        <dbReference type="ARBA" id="ARBA00009759"/>
    </source>
</evidence>
<comment type="similarity">
    <text evidence="3 10">Belongs to the inositol monophosphatase superfamily.</text>
</comment>
<keyword evidence="8 9" id="KW-0460">Magnesium</keyword>